<dbReference type="Proteomes" id="UP000326554">
    <property type="component" value="Unassembled WGS sequence"/>
</dbReference>
<name>A0A5J5GK86_9RHOB</name>
<gene>
    <name evidence="2" type="ORF">F3S47_10225</name>
</gene>
<dbReference type="AlphaFoldDB" id="A0A5J5GK86"/>
<dbReference type="InterPro" id="IPR036365">
    <property type="entry name" value="PGBD-like_sf"/>
</dbReference>
<dbReference type="InterPro" id="IPR036366">
    <property type="entry name" value="PGBDSf"/>
</dbReference>
<sequence>MACPLCGGRATHKPQGGGVNRPALAARSRPASLAAPAGGALLIRPLALCLGLAACAPAPELPGEVAPDADLREIRRDEAGLCYGRTTTPAVIETVTEQVRETPAVLGPDGEEITPATFRTVTRQRILRERRAAEFEAICPEDLTPELVASLGRALSARGLYDGPPPGAYDARLAAAVERFQSDGGGPQSSVLARASAVELGLVALRPEELERL</sequence>
<keyword evidence="3" id="KW-1185">Reference proteome</keyword>
<dbReference type="SUPFAM" id="SSF47090">
    <property type="entry name" value="PGBD-like"/>
    <property type="match status" value="1"/>
</dbReference>
<feature type="domain" description="Peptidoglycan binding-like" evidence="1">
    <location>
        <begin position="146"/>
        <end position="187"/>
    </location>
</feature>
<reference evidence="2 3" key="1">
    <citation type="submission" date="2019-09" db="EMBL/GenBank/DDBJ databases">
        <authorList>
            <person name="Park J.-S."/>
            <person name="Choi H.-J."/>
        </authorList>
    </citation>
    <scope>NUCLEOTIDE SEQUENCE [LARGE SCALE GENOMIC DNA]</scope>
    <source>
        <strain evidence="2 3">176SS1-4</strain>
    </source>
</reference>
<accession>A0A5J5GK86</accession>
<evidence type="ECO:0000313" key="2">
    <source>
        <dbReference type="EMBL" id="KAA9007892.1"/>
    </source>
</evidence>
<organism evidence="2 3">
    <name type="scientific">Histidinibacterium aquaticum</name>
    <dbReference type="NCBI Taxonomy" id="2613962"/>
    <lineage>
        <taxon>Bacteria</taxon>
        <taxon>Pseudomonadati</taxon>
        <taxon>Pseudomonadota</taxon>
        <taxon>Alphaproteobacteria</taxon>
        <taxon>Rhodobacterales</taxon>
        <taxon>Paracoccaceae</taxon>
        <taxon>Histidinibacterium</taxon>
    </lineage>
</organism>
<proteinExistence type="predicted"/>
<comment type="caution">
    <text evidence="2">The sequence shown here is derived from an EMBL/GenBank/DDBJ whole genome shotgun (WGS) entry which is preliminary data.</text>
</comment>
<evidence type="ECO:0000313" key="3">
    <source>
        <dbReference type="Proteomes" id="UP000326554"/>
    </source>
</evidence>
<dbReference type="Gene3D" id="1.10.101.10">
    <property type="entry name" value="PGBD-like superfamily/PGBD"/>
    <property type="match status" value="1"/>
</dbReference>
<evidence type="ECO:0000259" key="1">
    <source>
        <dbReference type="Pfam" id="PF01471"/>
    </source>
</evidence>
<dbReference type="Pfam" id="PF01471">
    <property type="entry name" value="PG_binding_1"/>
    <property type="match status" value="1"/>
</dbReference>
<protein>
    <submittedName>
        <fullName evidence="2">Peptidoglycan-binding protein</fullName>
    </submittedName>
</protein>
<dbReference type="InterPro" id="IPR002477">
    <property type="entry name" value="Peptidoglycan-bd-like"/>
</dbReference>
<dbReference type="EMBL" id="VYQE01000003">
    <property type="protein sequence ID" value="KAA9007892.1"/>
    <property type="molecule type" value="Genomic_DNA"/>
</dbReference>